<dbReference type="GO" id="GO:0004560">
    <property type="term" value="F:alpha-L-fucosidase activity"/>
    <property type="evidence" value="ECO:0007669"/>
    <property type="project" value="UniProtKB-EC"/>
</dbReference>
<dbReference type="InterPro" id="IPR013780">
    <property type="entry name" value="Glyco_hydro_b"/>
</dbReference>
<protein>
    <submittedName>
        <fullName evidence="1">Alpha-L-fucosidase</fullName>
        <ecNumber evidence="1">3.2.1.51</ecNumber>
    </submittedName>
</protein>
<dbReference type="Gene3D" id="2.60.40.1180">
    <property type="entry name" value="Golgi alpha-mannosidase II"/>
    <property type="match status" value="1"/>
</dbReference>
<accession>A0A090WU46</accession>
<dbReference type="EC" id="3.2.1.51" evidence="1"/>
<name>A0A090WU46_9FLAO</name>
<keyword evidence="1" id="KW-0326">Glycosidase</keyword>
<evidence type="ECO:0000313" key="2">
    <source>
        <dbReference type="Proteomes" id="UP000029643"/>
    </source>
</evidence>
<dbReference type="RefSeq" id="WP_227806113.1">
    <property type="nucleotide sequence ID" value="NZ_BBNU01000011.1"/>
</dbReference>
<proteinExistence type="predicted"/>
<dbReference type="AlphaFoldDB" id="A0A090WU46"/>
<sequence>MSFFLGKPEVGKKIQMRAIGGYHRNIPPSPIKNIKLLGSDVKVDWKLTSESFYLTMPDVEMNKFATVFKFELE</sequence>
<dbReference type="EMBL" id="BBNU01000011">
    <property type="protein sequence ID" value="GAL80645.1"/>
    <property type="molecule type" value="Genomic_DNA"/>
</dbReference>
<evidence type="ECO:0000313" key="1">
    <source>
        <dbReference type="EMBL" id="GAL80645.1"/>
    </source>
</evidence>
<keyword evidence="1" id="KW-0378">Hydrolase</keyword>
<dbReference type="Proteomes" id="UP000029643">
    <property type="component" value="Unassembled WGS sequence"/>
</dbReference>
<gene>
    <name evidence="1" type="ORF">JCM19274_1271</name>
</gene>
<organism evidence="1 2">
    <name type="scientific">Algibacter lectus</name>
    <dbReference type="NCBI Taxonomy" id="221126"/>
    <lineage>
        <taxon>Bacteria</taxon>
        <taxon>Pseudomonadati</taxon>
        <taxon>Bacteroidota</taxon>
        <taxon>Flavobacteriia</taxon>
        <taxon>Flavobacteriales</taxon>
        <taxon>Flavobacteriaceae</taxon>
        <taxon>Algibacter</taxon>
    </lineage>
</organism>
<reference evidence="1" key="1">
    <citation type="journal article" date="2014" name="Genome Announc.">
        <title>Draft Genome Sequences of Marine Flavobacterium Algibacter lectus Strains SS8 and NR4.</title>
        <authorList>
            <person name="Takatani N."/>
            <person name="Nakanishi M."/>
            <person name="Meirelles P."/>
            <person name="Mino S."/>
            <person name="Suda W."/>
            <person name="Oshima K."/>
            <person name="Hattori M."/>
            <person name="Ohkuma M."/>
            <person name="Hosokawa M."/>
            <person name="Miyashita K."/>
            <person name="Thompson F.L."/>
            <person name="Niwa A."/>
            <person name="Sawabe T."/>
            <person name="Sawabe T."/>
        </authorList>
    </citation>
    <scope>NUCLEOTIDE SEQUENCE [LARGE SCALE GENOMIC DNA]</scope>
    <source>
        <strain evidence="1">JCM 19274</strain>
    </source>
</reference>
<comment type="caution">
    <text evidence="1">The sequence shown here is derived from an EMBL/GenBank/DDBJ whole genome shotgun (WGS) entry which is preliminary data.</text>
</comment>